<feature type="chain" id="PRO_5044841877" description="BED-type domain-containing protein" evidence="1">
    <location>
        <begin position="21"/>
        <end position="630"/>
    </location>
</feature>
<dbReference type="Pfam" id="PF04937">
    <property type="entry name" value="DUF659"/>
    <property type="match status" value="1"/>
</dbReference>
<evidence type="ECO:0000313" key="5">
    <source>
        <dbReference type="Proteomes" id="UP001558713"/>
    </source>
</evidence>
<dbReference type="PANTHER" id="PTHR32166">
    <property type="entry name" value="OSJNBA0013A04.12 PROTEIN"/>
    <property type="match status" value="1"/>
</dbReference>
<evidence type="ECO:0000259" key="3">
    <source>
        <dbReference type="Pfam" id="PF05699"/>
    </source>
</evidence>
<dbReference type="SUPFAM" id="SSF53098">
    <property type="entry name" value="Ribonuclease H-like"/>
    <property type="match status" value="1"/>
</dbReference>
<comment type="caution">
    <text evidence="4">The sequence shown here is derived from an EMBL/GenBank/DDBJ whole genome shotgun (WGS) entry which is preliminary data.</text>
</comment>
<evidence type="ECO:0000313" key="4">
    <source>
        <dbReference type="EMBL" id="KAL1204841.1"/>
    </source>
</evidence>
<sequence length="630" mass="71166">MSLFSVKKLLTLVFYVTVDMFEVRVDTVVDIQDYGIWVGTKKNRLQCTYCGKQVNSFRRLKYHLSGIPKEVTACEQVSSTVKEAFRKILMEEKSAKRVVEVQIGNGHKRGRSEDSSSKSVSPKIEDIGVETDKHDLLSNKAQKCIGRFFYENCVDISAVDSPSFKEMMNIGGGQMQLKIPDSNDLNGWMLQEALKEVQDCVKKIKDSWAITGCSILLDAWVSQKGRDLVAFVADSPAGPVYLKSFDVTVIKNNVNALLSLVNGLVEEVGVHNVTQIIASSTSGWVGELGKLFAGHDKEVFWSVSVSHCFKLMLVKIVKMHSFEDILNKINNIWEFINNNPSVVKIFRDHSHGNDITVSSSEFEFEFVTDYLTLESIFNSKNSLAAMFASADRSKEEEVIAMSNMVNDSSFWETVERVVKCTSPLIHGLLLFSNADNQHVGYIYDTMDGIKENIAKKFNHEVQSYKPLWDVIDDVWNRHLHNPLHAAGYFLNPTSFYSPEFHLDPEVATGLTHSLVHLVKGGQTQLKISAQLDKYRLGKDCFDEASQANKISDISPTEWWAQKASQYPELQSFAIKILSQTCEGASRYKLKRSLAEKMLLTEGMSHFEKQQLEELAFVHYNLHLQNCKAKT</sequence>
<accession>A0ABD1B167</accession>
<keyword evidence="5" id="KW-1185">Reference proteome</keyword>
<evidence type="ECO:0000256" key="1">
    <source>
        <dbReference type="SAM" id="SignalP"/>
    </source>
</evidence>
<evidence type="ECO:0000259" key="2">
    <source>
        <dbReference type="Pfam" id="PF04937"/>
    </source>
</evidence>
<reference evidence="4 5" key="1">
    <citation type="submission" date="2024-04" db="EMBL/GenBank/DDBJ databases">
        <title>Genome assembly C_amara_ONT_v2.</title>
        <authorList>
            <person name="Yant L."/>
            <person name="Moore C."/>
            <person name="Slenker M."/>
        </authorList>
    </citation>
    <scope>NUCLEOTIDE SEQUENCE [LARGE SCALE GENOMIC DNA]</scope>
    <source>
        <tissue evidence="4">Leaf</tissue>
    </source>
</reference>
<dbReference type="AlphaFoldDB" id="A0ABD1B167"/>
<feature type="domain" description="HAT C-terminal dimerisation" evidence="3">
    <location>
        <begin position="531"/>
        <end position="621"/>
    </location>
</feature>
<dbReference type="InterPro" id="IPR012337">
    <property type="entry name" value="RNaseH-like_sf"/>
</dbReference>
<protein>
    <recommendedName>
        <fullName evidence="6">BED-type domain-containing protein</fullName>
    </recommendedName>
</protein>
<feature type="domain" description="DUF659" evidence="2">
    <location>
        <begin position="180"/>
        <end position="332"/>
    </location>
</feature>
<name>A0ABD1B167_CARAN</name>
<feature type="signal peptide" evidence="1">
    <location>
        <begin position="1"/>
        <end position="20"/>
    </location>
</feature>
<dbReference type="Proteomes" id="UP001558713">
    <property type="component" value="Unassembled WGS sequence"/>
</dbReference>
<dbReference type="Pfam" id="PF05699">
    <property type="entry name" value="Dimer_Tnp_hAT"/>
    <property type="match status" value="1"/>
</dbReference>
<keyword evidence="1" id="KW-0732">Signal</keyword>
<evidence type="ECO:0008006" key="6">
    <source>
        <dbReference type="Google" id="ProtNLM"/>
    </source>
</evidence>
<gene>
    <name evidence="4" type="ORF">V5N11_017444</name>
</gene>
<dbReference type="InterPro" id="IPR007021">
    <property type="entry name" value="DUF659"/>
</dbReference>
<dbReference type="InterPro" id="IPR008906">
    <property type="entry name" value="HATC_C_dom"/>
</dbReference>
<proteinExistence type="predicted"/>
<dbReference type="EMBL" id="JBANAX010000526">
    <property type="protein sequence ID" value="KAL1204841.1"/>
    <property type="molecule type" value="Genomic_DNA"/>
</dbReference>
<dbReference type="PANTHER" id="PTHR32166:SF63">
    <property type="entry name" value="HAT TRANSPOSON SUPERFAMILY PROTEIN"/>
    <property type="match status" value="1"/>
</dbReference>
<organism evidence="4 5">
    <name type="scientific">Cardamine amara subsp. amara</name>
    <dbReference type="NCBI Taxonomy" id="228776"/>
    <lineage>
        <taxon>Eukaryota</taxon>
        <taxon>Viridiplantae</taxon>
        <taxon>Streptophyta</taxon>
        <taxon>Embryophyta</taxon>
        <taxon>Tracheophyta</taxon>
        <taxon>Spermatophyta</taxon>
        <taxon>Magnoliopsida</taxon>
        <taxon>eudicotyledons</taxon>
        <taxon>Gunneridae</taxon>
        <taxon>Pentapetalae</taxon>
        <taxon>rosids</taxon>
        <taxon>malvids</taxon>
        <taxon>Brassicales</taxon>
        <taxon>Brassicaceae</taxon>
        <taxon>Cardamineae</taxon>
        <taxon>Cardamine</taxon>
    </lineage>
</organism>